<evidence type="ECO:0000313" key="2">
    <source>
        <dbReference type="EMBL" id="KAH0544797.1"/>
    </source>
</evidence>
<dbReference type="InterPro" id="IPR004843">
    <property type="entry name" value="Calcineurin-like_PHP"/>
</dbReference>
<comment type="caution">
    <text evidence="2">The sequence shown here is derived from an EMBL/GenBank/DDBJ whole genome shotgun (WGS) entry which is preliminary data.</text>
</comment>
<dbReference type="InterPro" id="IPR029052">
    <property type="entry name" value="Metallo-depent_PP-like"/>
</dbReference>
<dbReference type="Pfam" id="PF00149">
    <property type="entry name" value="Metallophos"/>
    <property type="match status" value="1"/>
</dbReference>
<accession>A0A9P8L6G2</accession>
<reference evidence="2" key="1">
    <citation type="submission" date="2021-03" db="EMBL/GenBank/DDBJ databases">
        <title>Comparative genomics and phylogenomic investigation of the class Geoglossomycetes provide insights into ecological specialization and systematics.</title>
        <authorList>
            <person name="Melie T."/>
            <person name="Pirro S."/>
            <person name="Miller A.N."/>
            <person name="Quandt A."/>
        </authorList>
    </citation>
    <scope>NUCLEOTIDE SEQUENCE</scope>
    <source>
        <strain evidence="2">GBOQ0MN5Z8</strain>
    </source>
</reference>
<protein>
    <recommendedName>
        <fullName evidence="1">Calcineurin-like phosphoesterase domain-containing protein</fullName>
    </recommendedName>
</protein>
<dbReference type="EMBL" id="JAGHQL010000013">
    <property type="protein sequence ID" value="KAH0544797.1"/>
    <property type="molecule type" value="Genomic_DNA"/>
</dbReference>
<evidence type="ECO:0000259" key="1">
    <source>
        <dbReference type="Pfam" id="PF00149"/>
    </source>
</evidence>
<organism evidence="2 3">
    <name type="scientific">Glutinoglossum americanum</name>
    <dbReference type="NCBI Taxonomy" id="1670608"/>
    <lineage>
        <taxon>Eukaryota</taxon>
        <taxon>Fungi</taxon>
        <taxon>Dikarya</taxon>
        <taxon>Ascomycota</taxon>
        <taxon>Pezizomycotina</taxon>
        <taxon>Geoglossomycetes</taxon>
        <taxon>Geoglossales</taxon>
        <taxon>Geoglossaceae</taxon>
        <taxon>Glutinoglossum</taxon>
    </lineage>
</organism>
<feature type="domain" description="Calcineurin-like phosphoesterase" evidence="1">
    <location>
        <begin position="16"/>
        <end position="263"/>
    </location>
</feature>
<dbReference type="AlphaFoldDB" id="A0A9P8L6G2"/>
<dbReference type="PANTHER" id="PTHR12905:SF0">
    <property type="entry name" value="CALCINEURIN-LIKE PHOSPHOESTERASE DOMAIN-CONTAINING PROTEIN"/>
    <property type="match status" value="1"/>
</dbReference>
<evidence type="ECO:0000313" key="3">
    <source>
        <dbReference type="Proteomes" id="UP000698800"/>
    </source>
</evidence>
<dbReference type="GO" id="GO:0016787">
    <property type="term" value="F:hydrolase activity"/>
    <property type="evidence" value="ECO:0007669"/>
    <property type="project" value="InterPro"/>
</dbReference>
<proteinExistence type="predicted"/>
<dbReference type="CDD" id="cd07379">
    <property type="entry name" value="MPP_239FB"/>
    <property type="match status" value="1"/>
</dbReference>
<dbReference type="SUPFAM" id="SSF56300">
    <property type="entry name" value="Metallo-dependent phosphatases"/>
    <property type="match status" value="1"/>
</dbReference>
<dbReference type="Proteomes" id="UP000698800">
    <property type="component" value="Unassembled WGS sequence"/>
</dbReference>
<sequence length="384" mass="42816">MDTTSAIATSSTVTTRFLILSDTHTATPAPHTFTSLAFRLPLPRVDVLLHAGDLTMSGRLAEYSSVISFLASTPAELKLVIAGNHDMTLDAEYYEKNRERQRLGGEGDAAEAKKMWTGEAAQKAGIVYLEEGIRTFTLMNGARFTVCPISPPLAVSASSLLTNMSATSQIYTSPYQPEFLNWAFNYPHDQDRFNPPSPNHPNPHPPAITPIPSFPTIDIVMTHGPPYNILDETNRDINVGCPHLLRAVSRARPRLHCFGHIHEGWGAERVRWEEPKEGEAGCVEGEWKIGDETLWGEKREETSEEALREGAACWNLGKESEKPLEWGRETLFVNASVMTRRYRPNQPPWRIDLELPLAGQVEAESGLGENAREREIVGRYRTVT</sequence>
<name>A0A9P8L6G2_9PEZI</name>
<dbReference type="Gene3D" id="3.60.21.10">
    <property type="match status" value="1"/>
</dbReference>
<dbReference type="OrthoDB" id="630188at2759"/>
<dbReference type="PANTHER" id="PTHR12905">
    <property type="entry name" value="METALLOPHOSPHOESTERASE"/>
    <property type="match status" value="1"/>
</dbReference>
<dbReference type="InterPro" id="IPR051693">
    <property type="entry name" value="UPF0046_metallophosphoest"/>
</dbReference>
<gene>
    <name evidence="2" type="ORF">FGG08_001026</name>
</gene>
<keyword evidence="3" id="KW-1185">Reference proteome</keyword>